<sequence>MYRALFRVLEPYLFRGPGEFDPSTRGVYSSAYSLLAPSPSTIAGAIATTFGYIDTSHMGWDSAYSMVLKGMKLRGPYLRRKSTYYVENRVNGVFLMLNDVPNYSDMRKKQLCEEMREELKEEEFIKRGFIPRTLTFTGIGLETRTEEMKKVADEVRGLIYTANFIDYLSGRDANIEITIEFDIVSEKMKTGKYVVRLGGEGRASLLEILKVDSYIYRVPEKANLLYVLSPILYETGIEFMKKLKEDLWEAGDIKVYGKIEILGVGYSEMKKKRKPIYQALIPGSVISLEKSVEGRKIYEEGIGVGKELGFGSVIPVER</sequence>
<evidence type="ECO:0000313" key="1">
    <source>
        <dbReference type="EMBL" id="RSN77461.1"/>
    </source>
</evidence>
<organism evidence="1 2">
    <name type="scientific">Candidatus Methanodesulfokora washburnensis</name>
    <dbReference type="NCBI Taxonomy" id="2478471"/>
    <lineage>
        <taxon>Archaea</taxon>
        <taxon>Thermoproteota</taxon>
        <taxon>Candidatus Korarchaeia</taxon>
        <taxon>Candidatus Korarchaeia incertae sedis</taxon>
        <taxon>Candidatus Methanodesulfokora</taxon>
    </lineage>
</organism>
<dbReference type="InterPro" id="IPR019117">
    <property type="entry name" value="CRISPR-assoc_protein_Cmr3"/>
</dbReference>
<reference evidence="1 2" key="1">
    <citation type="submission" date="2018-10" db="EMBL/GenBank/DDBJ databases">
        <title>Co-occurring genomic capacity for anaerobic methane metabolism and dissimilatory sulfite reduction discovered in the Korarchaeota.</title>
        <authorList>
            <person name="Mckay L.J."/>
            <person name="Dlakic M."/>
            <person name="Fields M.W."/>
            <person name="Delmont T.O."/>
            <person name="Eren A.M."/>
            <person name="Jay Z.J."/>
            <person name="Klingelsmith K.B."/>
            <person name="Rusch D.B."/>
            <person name="Inskeep W.P."/>
        </authorList>
    </citation>
    <scope>NUCLEOTIDE SEQUENCE [LARGE SCALE GENOMIC DNA]</scope>
    <source>
        <strain evidence="1 2">MDKW</strain>
    </source>
</reference>
<dbReference type="AlphaFoldDB" id="A0A3R9PIL2"/>
<dbReference type="OrthoDB" id="44163at2157"/>
<evidence type="ECO:0008006" key="3">
    <source>
        <dbReference type="Google" id="ProtNLM"/>
    </source>
</evidence>
<dbReference type="Proteomes" id="UP000277582">
    <property type="component" value="Unassembled WGS sequence"/>
</dbReference>
<gene>
    <name evidence="1" type="ORF">D6D85_02595</name>
</gene>
<dbReference type="RefSeq" id="WP_125670503.1">
    <property type="nucleotide sequence ID" value="NZ_RCOS01000033.1"/>
</dbReference>
<proteinExistence type="predicted"/>
<keyword evidence="2" id="KW-1185">Reference proteome</keyword>
<comment type="caution">
    <text evidence="1">The sequence shown here is derived from an EMBL/GenBank/DDBJ whole genome shotgun (WGS) entry which is preliminary data.</text>
</comment>
<dbReference type="EMBL" id="RCOS01000033">
    <property type="protein sequence ID" value="RSN77461.1"/>
    <property type="molecule type" value="Genomic_DNA"/>
</dbReference>
<protein>
    <recommendedName>
        <fullName evidence="3">Type III-B CRISPR module-associated protein Cmr3</fullName>
    </recommendedName>
</protein>
<dbReference type="Pfam" id="PF09700">
    <property type="entry name" value="Cas_Cmr3"/>
    <property type="match status" value="1"/>
</dbReference>
<evidence type="ECO:0000313" key="2">
    <source>
        <dbReference type="Proteomes" id="UP000277582"/>
    </source>
</evidence>
<name>A0A3R9PIL2_9CREN</name>
<accession>A0A3R9PIL2</accession>